<accession>A0A9Q0LZV5</accession>
<comment type="similarity">
    <text evidence="2">Belongs to the PP2C family.</text>
</comment>
<dbReference type="GO" id="GO:0004722">
    <property type="term" value="F:protein serine/threonine phosphatase activity"/>
    <property type="evidence" value="ECO:0007669"/>
    <property type="project" value="UniProtKB-EC"/>
</dbReference>
<keyword evidence="4" id="KW-0479">Metal-binding</keyword>
<evidence type="ECO:0000313" key="10">
    <source>
        <dbReference type="EMBL" id="KAJ6216334.1"/>
    </source>
</evidence>
<dbReference type="Proteomes" id="UP001142055">
    <property type="component" value="Chromosome 3"/>
</dbReference>
<dbReference type="GO" id="GO:0046872">
    <property type="term" value="F:metal ion binding"/>
    <property type="evidence" value="ECO:0007669"/>
    <property type="project" value="UniProtKB-KW"/>
</dbReference>
<dbReference type="InterPro" id="IPR036457">
    <property type="entry name" value="PPM-type-like_dom_sf"/>
</dbReference>
<dbReference type="Gene3D" id="3.60.40.10">
    <property type="entry name" value="PPM-type phosphatase domain"/>
    <property type="match status" value="1"/>
</dbReference>
<keyword evidence="5" id="KW-0378">Hydrolase</keyword>
<comment type="caution">
    <text evidence="10">The sequence shown here is derived from an EMBL/GenBank/DDBJ whole genome shotgun (WGS) entry which is preliminary data.</text>
</comment>
<organism evidence="10 11">
    <name type="scientific">Blomia tropicalis</name>
    <name type="common">Mite</name>
    <dbReference type="NCBI Taxonomy" id="40697"/>
    <lineage>
        <taxon>Eukaryota</taxon>
        <taxon>Metazoa</taxon>
        <taxon>Ecdysozoa</taxon>
        <taxon>Arthropoda</taxon>
        <taxon>Chelicerata</taxon>
        <taxon>Arachnida</taxon>
        <taxon>Acari</taxon>
        <taxon>Acariformes</taxon>
        <taxon>Sarcoptiformes</taxon>
        <taxon>Astigmata</taxon>
        <taxon>Glycyphagoidea</taxon>
        <taxon>Echimyopodidae</taxon>
        <taxon>Blomia</taxon>
    </lineage>
</organism>
<dbReference type="SMART" id="SM00332">
    <property type="entry name" value="PP2Cc"/>
    <property type="match status" value="1"/>
</dbReference>
<evidence type="ECO:0000256" key="5">
    <source>
        <dbReference type="ARBA" id="ARBA00022801"/>
    </source>
</evidence>
<evidence type="ECO:0000256" key="1">
    <source>
        <dbReference type="ARBA" id="ARBA00001936"/>
    </source>
</evidence>
<dbReference type="SUPFAM" id="SSF81606">
    <property type="entry name" value="PP2C-like"/>
    <property type="match status" value="1"/>
</dbReference>
<dbReference type="PANTHER" id="PTHR13832">
    <property type="entry name" value="PROTEIN PHOSPHATASE 2C"/>
    <property type="match status" value="1"/>
</dbReference>
<gene>
    <name evidence="10" type="ORF">RDWZM_007491</name>
</gene>
<evidence type="ECO:0000256" key="3">
    <source>
        <dbReference type="ARBA" id="ARBA00013081"/>
    </source>
</evidence>
<dbReference type="InterPro" id="IPR001932">
    <property type="entry name" value="PPM-type_phosphatase-like_dom"/>
</dbReference>
<evidence type="ECO:0000259" key="9">
    <source>
        <dbReference type="PROSITE" id="PS51746"/>
    </source>
</evidence>
<keyword evidence="6" id="KW-0460">Magnesium</keyword>
<dbReference type="PROSITE" id="PS51746">
    <property type="entry name" value="PPM_2"/>
    <property type="match status" value="1"/>
</dbReference>
<evidence type="ECO:0000256" key="7">
    <source>
        <dbReference type="ARBA" id="ARBA00022912"/>
    </source>
</evidence>
<evidence type="ECO:0000313" key="11">
    <source>
        <dbReference type="Proteomes" id="UP001142055"/>
    </source>
</evidence>
<dbReference type="AlphaFoldDB" id="A0A9Q0LZV5"/>
<keyword evidence="8" id="KW-0464">Manganese</keyword>
<dbReference type="CDD" id="cd00143">
    <property type="entry name" value="PP2Cc"/>
    <property type="match status" value="1"/>
</dbReference>
<dbReference type="Pfam" id="PF00481">
    <property type="entry name" value="PP2C"/>
    <property type="match status" value="1"/>
</dbReference>
<evidence type="ECO:0000256" key="4">
    <source>
        <dbReference type="ARBA" id="ARBA00022723"/>
    </source>
</evidence>
<dbReference type="EMBL" id="JAPWDV010000003">
    <property type="protein sequence ID" value="KAJ6216334.1"/>
    <property type="molecule type" value="Genomic_DNA"/>
</dbReference>
<reference evidence="10" key="1">
    <citation type="submission" date="2022-12" db="EMBL/GenBank/DDBJ databases">
        <title>Genome assemblies of Blomia tropicalis.</title>
        <authorList>
            <person name="Cui Y."/>
        </authorList>
    </citation>
    <scope>NUCLEOTIDE SEQUENCE</scope>
    <source>
        <tissue evidence="10">Adult mites</tissue>
    </source>
</reference>
<dbReference type="OMA" id="AIMRENQ"/>
<proteinExistence type="inferred from homology"/>
<sequence length="247" mass="27949">MLPEFIKTNDHFRHQRYVHALEQSFLQFDQSLLLDECNQCLNNIRCRHESYNPTIIRRQRNPLVAVDTGCTAVVALLSKTGHFYVANIGDSRCVMRVKGKTIPLSNDHKPTDVQERQRIEGAGCYVVNGRINHGLNLSRAFGDHLLKNNIHITASEQAVTALPDVTVCKERIRSGDFIVLACDGVWNCMSNKEVCSLVRKHIKRGVQLSKICELVVRRCVSPVRPLNGQIGGDNMTCMIVRFDREIP</sequence>
<evidence type="ECO:0000256" key="8">
    <source>
        <dbReference type="ARBA" id="ARBA00023211"/>
    </source>
</evidence>
<comment type="cofactor">
    <cofactor evidence="1">
        <name>Mn(2+)</name>
        <dbReference type="ChEBI" id="CHEBI:29035"/>
    </cofactor>
</comment>
<evidence type="ECO:0000256" key="6">
    <source>
        <dbReference type="ARBA" id="ARBA00022842"/>
    </source>
</evidence>
<protein>
    <recommendedName>
        <fullName evidence="3">protein-serine/threonine phosphatase</fullName>
        <ecNumber evidence="3">3.1.3.16</ecNumber>
    </recommendedName>
</protein>
<feature type="domain" description="PPM-type phosphatase" evidence="9">
    <location>
        <begin position="1"/>
        <end position="242"/>
    </location>
</feature>
<keyword evidence="7" id="KW-0904">Protein phosphatase</keyword>
<dbReference type="InterPro" id="IPR015655">
    <property type="entry name" value="PP2C"/>
</dbReference>
<dbReference type="PANTHER" id="PTHR13832:SF803">
    <property type="entry name" value="PROTEIN PHOSPHATASE 1G"/>
    <property type="match status" value="1"/>
</dbReference>
<evidence type="ECO:0000256" key="2">
    <source>
        <dbReference type="ARBA" id="ARBA00006702"/>
    </source>
</evidence>
<keyword evidence="11" id="KW-1185">Reference proteome</keyword>
<name>A0A9Q0LZV5_BLOTA</name>
<dbReference type="EC" id="3.1.3.16" evidence="3"/>